<gene>
    <name evidence="10" type="ORF">HDE69_003734</name>
</gene>
<evidence type="ECO:0000256" key="1">
    <source>
        <dbReference type="ARBA" id="ARBA00000085"/>
    </source>
</evidence>
<dbReference type="NCBIfam" id="TIGR00229">
    <property type="entry name" value="sensory_box"/>
    <property type="match status" value="1"/>
</dbReference>
<dbReference type="AlphaFoldDB" id="A0A7W9DKW2"/>
<organism evidence="10 11">
    <name type="scientific">Pedobacter cryoconitis</name>
    <dbReference type="NCBI Taxonomy" id="188932"/>
    <lineage>
        <taxon>Bacteria</taxon>
        <taxon>Pseudomonadati</taxon>
        <taxon>Bacteroidota</taxon>
        <taxon>Sphingobacteriia</taxon>
        <taxon>Sphingobacteriales</taxon>
        <taxon>Sphingobacteriaceae</taxon>
        <taxon>Pedobacter</taxon>
    </lineage>
</organism>
<protein>
    <recommendedName>
        <fullName evidence="2">histidine kinase</fullName>
        <ecNumber evidence="2">2.7.13.3</ecNumber>
    </recommendedName>
</protein>
<dbReference type="Pfam" id="PF02518">
    <property type="entry name" value="HATPase_c"/>
    <property type="match status" value="1"/>
</dbReference>
<dbReference type="SUPFAM" id="SSF47384">
    <property type="entry name" value="Homodimeric domain of signal transducing histidine kinase"/>
    <property type="match status" value="1"/>
</dbReference>
<feature type="domain" description="Histidine kinase" evidence="7">
    <location>
        <begin position="189"/>
        <end position="402"/>
    </location>
</feature>
<dbReference type="PROSITE" id="PS50112">
    <property type="entry name" value="PAS"/>
    <property type="match status" value="1"/>
</dbReference>
<dbReference type="GO" id="GO:0000155">
    <property type="term" value="F:phosphorelay sensor kinase activity"/>
    <property type="evidence" value="ECO:0007669"/>
    <property type="project" value="InterPro"/>
</dbReference>
<evidence type="ECO:0000256" key="5">
    <source>
        <dbReference type="ARBA" id="ARBA00022777"/>
    </source>
</evidence>
<dbReference type="PANTHER" id="PTHR43711:SF31">
    <property type="entry name" value="HISTIDINE KINASE"/>
    <property type="match status" value="1"/>
</dbReference>
<dbReference type="InterPro" id="IPR000700">
    <property type="entry name" value="PAS-assoc_C"/>
</dbReference>
<evidence type="ECO:0000313" key="10">
    <source>
        <dbReference type="EMBL" id="MBB5622656.1"/>
    </source>
</evidence>
<dbReference type="SUPFAM" id="SSF55785">
    <property type="entry name" value="PYP-like sensor domain (PAS domain)"/>
    <property type="match status" value="1"/>
</dbReference>
<dbReference type="Gene3D" id="3.30.565.10">
    <property type="entry name" value="Histidine kinase-like ATPase, C-terminal domain"/>
    <property type="match status" value="1"/>
</dbReference>
<comment type="caution">
    <text evidence="10">The sequence shown here is derived from an EMBL/GenBank/DDBJ whole genome shotgun (WGS) entry which is preliminary data.</text>
</comment>
<dbReference type="EC" id="2.7.13.3" evidence="2"/>
<dbReference type="EMBL" id="JACHCF010000009">
    <property type="protein sequence ID" value="MBB5622656.1"/>
    <property type="molecule type" value="Genomic_DNA"/>
</dbReference>
<dbReference type="PROSITE" id="PS50109">
    <property type="entry name" value="HIS_KIN"/>
    <property type="match status" value="1"/>
</dbReference>
<dbReference type="InterPro" id="IPR036890">
    <property type="entry name" value="HATPase_C_sf"/>
</dbReference>
<dbReference type="RefSeq" id="WP_183868589.1">
    <property type="nucleotide sequence ID" value="NZ_JACHCF010000009.1"/>
</dbReference>
<proteinExistence type="predicted"/>
<dbReference type="PRINTS" id="PR00344">
    <property type="entry name" value="BCTRLSENSOR"/>
</dbReference>
<dbReference type="Pfam" id="PF00512">
    <property type="entry name" value="HisKA"/>
    <property type="match status" value="1"/>
</dbReference>
<keyword evidence="4" id="KW-0808">Transferase</keyword>
<keyword evidence="6" id="KW-0902">Two-component regulatory system</keyword>
<dbReference type="InterPro" id="IPR005467">
    <property type="entry name" value="His_kinase_dom"/>
</dbReference>
<evidence type="ECO:0000259" key="9">
    <source>
        <dbReference type="PROSITE" id="PS50113"/>
    </source>
</evidence>
<dbReference type="SMART" id="SM00387">
    <property type="entry name" value="HATPase_c"/>
    <property type="match status" value="1"/>
</dbReference>
<accession>A0A7W9DKW2</accession>
<dbReference type="FunFam" id="3.30.565.10:FF:000006">
    <property type="entry name" value="Sensor histidine kinase WalK"/>
    <property type="match status" value="1"/>
</dbReference>
<comment type="catalytic activity">
    <reaction evidence="1">
        <text>ATP + protein L-histidine = ADP + protein N-phospho-L-histidine.</text>
        <dbReference type="EC" id="2.7.13.3"/>
    </reaction>
</comment>
<dbReference type="Pfam" id="PF13426">
    <property type="entry name" value="PAS_9"/>
    <property type="match status" value="1"/>
</dbReference>
<keyword evidence="5" id="KW-0418">Kinase</keyword>
<dbReference type="CDD" id="cd00130">
    <property type="entry name" value="PAS"/>
    <property type="match status" value="1"/>
</dbReference>
<dbReference type="CDD" id="cd00082">
    <property type="entry name" value="HisKA"/>
    <property type="match status" value="1"/>
</dbReference>
<dbReference type="InterPro" id="IPR004358">
    <property type="entry name" value="Sig_transdc_His_kin-like_C"/>
</dbReference>
<evidence type="ECO:0000256" key="3">
    <source>
        <dbReference type="ARBA" id="ARBA00022553"/>
    </source>
</evidence>
<evidence type="ECO:0000313" key="11">
    <source>
        <dbReference type="Proteomes" id="UP000537718"/>
    </source>
</evidence>
<feature type="domain" description="PAS" evidence="8">
    <location>
        <begin position="54"/>
        <end position="98"/>
    </location>
</feature>
<keyword evidence="3" id="KW-0597">Phosphoprotein</keyword>
<dbReference type="InterPro" id="IPR035965">
    <property type="entry name" value="PAS-like_dom_sf"/>
</dbReference>
<dbReference type="Proteomes" id="UP000537718">
    <property type="component" value="Unassembled WGS sequence"/>
</dbReference>
<dbReference type="SMART" id="SM00388">
    <property type="entry name" value="HisKA"/>
    <property type="match status" value="1"/>
</dbReference>
<dbReference type="InterPro" id="IPR003594">
    <property type="entry name" value="HATPase_dom"/>
</dbReference>
<feature type="domain" description="PAC" evidence="9">
    <location>
        <begin position="127"/>
        <end position="178"/>
    </location>
</feature>
<evidence type="ECO:0000259" key="7">
    <source>
        <dbReference type="PROSITE" id="PS50109"/>
    </source>
</evidence>
<dbReference type="Gene3D" id="1.10.287.130">
    <property type="match status" value="1"/>
</dbReference>
<dbReference type="PANTHER" id="PTHR43711">
    <property type="entry name" value="TWO-COMPONENT HISTIDINE KINASE"/>
    <property type="match status" value="1"/>
</dbReference>
<dbReference type="InterPro" id="IPR003661">
    <property type="entry name" value="HisK_dim/P_dom"/>
</dbReference>
<reference evidence="10 11" key="1">
    <citation type="submission" date="2020-08" db="EMBL/GenBank/DDBJ databases">
        <title>Genomic Encyclopedia of Type Strains, Phase IV (KMG-V): Genome sequencing to study the core and pangenomes of soil and plant-associated prokaryotes.</title>
        <authorList>
            <person name="Whitman W."/>
        </authorList>
    </citation>
    <scope>NUCLEOTIDE SEQUENCE [LARGE SCALE GENOMIC DNA]</scope>
    <source>
        <strain evidence="10 11">MP7CTX6</strain>
    </source>
</reference>
<evidence type="ECO:0000256" key="4">
    <source>
        <dbReference type="ARBA" id="ARBA00022679"/>
    </source>
</evidence>
<evidence type="ECO:0000256" key="2">
    <source>
        <dbReference type="ARBA" id="ARBA00012438"/>
    </source>
</evidence>
<dbReference type="InterPro" id="IPR000014">
    <property type="entry name" value="PAS"/>
</dbReference>
<dbReference type="InterPro" id="IPR050736">
    <property type="entry name" value="Sensor_HK_Regulatory"/>
</dbReference>
<sequence length="543" mass="62192">MTLILHLISLLTVLMLFVVSFAQEKKKKKGKSKKEDKITKQPLIEQSASNVSENETGFITIADQIPFMVWRSDPDGRCIYVNKKWIQFTGMSYKDSLGFGFAKPMAIPENEHRRQEWWKMIKGHQPYEIKFRIKNVSGELRWVMARANAYHTDTVFMGYIGSIIDITDQENSTIAIQELSDRKDEFLSIASHELKTPLTSIKALFQLIGRSISPEDKIYNFLDRANSNILRLETLIANLLDVSKINAGKLNYDYTEFAFEQMLEEAVLSMENIAPNHHFILRKSDAVNFTGDRFRLEQVIYNFLSNAVKYSPEGKEIIVTSEVNNGNIIVSVQDFGIGIKRENLAKIFDRYYRVDNTIMKFDGLGLGLFISSEIIKRHNGSFWIESELGEGATFYFILPLTEQHLHAEVHTDEFSYYQDETIDVQINEEANRLDVNWTGYQNFKSVQDGCLIMLDLVKKNQVAKILNDNTEVRGNWSEASDWVSTECLPALAEAGVRYLAWIYSPSSFSQLAAEKSAAPLKSMINIQFFKEKTAATEWLNSLS</sequence>
<dbReference type="SUPFAM" id="SSF55874">
    <property type="entry name" value="ATPase domain of HSP90 chaperone/DNA topoisomerase II/histidine kinase"/>
    <property type="match status" value="1"/>
</dbReference>
<dbReference type="PROSITE" id="PS50113">
    <property type="entry name" value="PAC"/>
    <property type="match status" value="1"/>
</dbReference>
<evidence type="ECO:0000256" key="6">
    <source>
        <dbReference type="ARBA" id="ARBA00023012"/>
    </source>
</evidence>
<name>A0A7W9DKW2_9SPHI</name>
<dbReference type="InterPro" id="IPR036097">
    <property type="entry name" value="HisK_dim/P_sf"/>
</dbReference>
<evidence type="ECO:0000259" key="8">
    <source>
        <dbReference type="PROSITE" id="PS50112"/>
    </source>
</evidence>
<dbReference type="Gene3D" id="3.30.450.20">
    <property type="entry name" value="PAS domain"/>
    <property type="match status" value="1"/>
</dbReference>